<sequence>MESLSDLAIKIGKMNRFEDVKGRYGASGDDVKVTSLGESKEPTVSAILDSTKKTYDASVSSEELSQPVKLDNTISQGAVTKPKRMQHIPSLWTHLVSP</sequence>
<name>A0AAW1JUD8_POPJA</name>
<protein>
    <submittedName>
        <fullName evidence="1">Uncharacterized protein</fullName>
    </submittedName>
</protein>
<evidence type="ECO:0000313" key="2">
    <source>
        <dbReference type="Proteomes" id="UP001458880"/>
    </source>
</evidence>
<accession>A0AAW1JUD8</accession>
<reference evidence="1 2" key="1">
    <citation type="journal article" date="2024" name="BMC Genomics">
        <title>De novo assembly and annotation of Popillia japonica's genome with initial clues to its potential as an invasive pest.</title>
        <authorList>
            <person name="Cucini C."/>
            <person name="Boschi S."/>
            <person name="Funari R."/>
            <person name="Cardaioli E."/>
            <person name="Iannotti N."/>
            <person name="Marturano G."/>
            <person name="Paoli F."/>
            <person name="Bruttini M."/>
            <person name="Carapelli A."/>
            <person name="Frati F."/>
            <person name="Nardi F."/>
        </authorList>
    </citation>
    <scope>NUCLEOTIDE SEQUENCE [LARGE SCALE GENOMIC DNA]</scope>
    <source>
        <strain evidence="1">DMR45628</strain>
    </source>
</reference>
<evidence type="ECO:0000313" key="1">
    <source>
        <dbReference type="EMBL" id="KAK9708100.1"/>
    </source>
</evidence>
<dbReference type="AlphaFoldDB" id="A0AAW1JUD8"/>
<dbReference type="EMBL" id="JASPKY010000336">
    <property type="protein sequence ID" value="KAK9708100.1"/>
    <property type="molecule type" value="Genomic_DNA"/>
</dbReference>
<organism evidence="1 2">
    <name type="scientific">Popillia japonica</name>
    <name type="common">Japanese beetle</name>
    <dbReference type="NCBI Taxonomy" id="7064"/>
    <lineage>
        <taxon>Eukaryota</taxon>
        <taxon>Metazoa</taxon>
        <taxon>Ecdysozoa</taxon>
        <taxon>Arthropoda</taxon>
        <taxon>Hexapoda</taxon>
        <taxon>Insecta</taxon>
        <taxon>Pterygota</taxon>
        <taxon>Neoptera</taxon>
        <taxon>Endopterygota</taxon>
        <taxon>Coleoptera</taxon>
        <taxon>Polyphaga</taxon>
        <taxon>Scarabaeiformia</taxon>
        <taxon>Scarabaeidae</taxon>
        <taxon>Rutelinae</taxon>
        <taxon>Popillia</taxon>
    </lineage>
</organism>
<proteinExistence type="predicted"/>
<keyword evidence="2" id="KW-1185">Reference proteome</keyword>
<dbReference type="Proteomes" id="UP001458880">
    <property type="component" value="Unassembled WGS sequence"/>
</dbReference>
<comment type="caution">
    <text evidence="1">The sequence shown here is derived from an EMBL/GenBank/DDBJ whole genome shotgun (WGS) entry which is preliminary data.</text>
</comment>
<gene>
    <name evidence="1" type="ORF">QE152_g27432</name>
</gene>